<evidence type="ECO:0000313" key="2">
    <source>
        <dbReference type="Proteomes" id="UP000822688"/>
    </source>
</evidence>
<evidence type="ECO:0000313" key="1">
    <source>
        <dbReference type="EMBL" id="KAG0577255.1"/>
    </source>
</evidence>
<accession>A0A8T0I2S7</accession>
<proteinExistence type="predicted"/>
<keyword evidence="2" id="KW-1185">Reference proteome</keyword>
<reference evidence="1" key="1">
    <citation type="submission" date="2020-06" db="EMBL/GenBank/DDBJ databases">
        <title>WGS assembly of Ceratodon purpureus strain R40.</title>
        <authorList>
            <person name="Carey S.B."/>
            <person name="Jenkins J."/>
            <person name="Shu S."/>
            <person name="Lovell J.T."/>
            <person name="Sreedasyam A."/>
            <person name="Maumus F."/>
            <person name="Tiley G.P."/>
            <person name="Fernandez-Pozo N."/>
            <person name="Barry K."/>
            <person name="Chen C."/>
            <person name="Wang M."/>
            <person name="Lipzen A."/>
            <person name="Daum C."/>
            <person name="Saski C.A."/>
            <person name="Payton A.C."/>
            <person name="Mcbreen J.C."/>
            <person name="Conrad R.E."/>
            <person name="Kollar L.M."/>
            <person name="Olsson S."/>
            <person name="Huttunen S."/>
            <person name="Landis J.B."/>
            <person name="Wickett N.J."/>
            <person name="Johnson M.G."/>
            <person name="Rensing S.A."/>
            <person name="Grimwood J."/>
            <person name="Schmutz J."/>
            <person name="Mcdaniel S.F."/>
        </authorList>
    </citation>
    <scope>NUCLEOTIDE SEQUENCE</scope>
    <source>
        <strain evidence="1">R40</strain>
    </source>
</reference>
<dbReference type="Proteomes" id="UP000822688">
    <property type="component" value="Chromosome 5"/>
</dbReference>
<sequence>MAKVEDLAKRMSRRTPGPFLSIVPLMQTRQETPTGKEYKRMQGYTIKRTHETGVQKLTASTWIMFKLFKSTTAISRPEYTTTTTTAQPSMLDIGHSIPYMQLNSNWQVFKSNR</sequence>
<name>A0A8T0I2S7_CERPU</name>
<organism evidence="1 2">
    <name type="scientific">Ceratodon purpureus</name>
    <name type="common">Fire moss</name>
    <name type="synonym">Dicranum purpureum</name>
    <dbReference type="NCBI Taxonomy" id="3225"/>
    <lineage>
        <taxon>Eukaryota</taxon>
        <taxon>Viridiplantae</taxon>
        <taxon>Streptophyta</taxon>
        <taxon>Embryophyta</taxon>
        <taxon>Bryophyta</taxon>
        <taxon>Bryophytina</taxon>
        <taxon>Bryopsida</taxon>
        <taxon>Dicranidae</taxon>
        <taxon>Pseudoditrichales</taxon>
        <taxon>Ditrichaceae</taxon>
        <taxon>Ceratodon</taxon>
    </lineage>
</organism>
<dbReference type="EMBL" id="CM026425">
    <property type="protein sequence ID" value="KAG0577255.1"/>
    <property type="molecule type" value="Genomic_DNA"/>
</dbReference>
<dbReference type="AlphaFoldDB" id="A0A8T0I2S7"/>
<protein>
    <submittedName>
        <fullName evidence="1">Uncharacterized protein</fullName>
    </submittedName>
</protein>
<comment type="caution">
    <text evidence="1">The sequence shown here is derived from an EMBL/GenBank/DDBJ whole genome shotgun (WGS) entry which is preliminary data.</text>
</comment>
<gene>
    <name evidence="1" type="ORF">KC19_5G142400</name>
</gene>